<evidence type="ECO:0008006" key="3">
    <source>
        <dbReference type="Google" id="ProtNLM"/>
    </source>
</evidence>
<dbReference type="RefSeq" id="WP_344077830.1">
    <property type="nucleotide sequence ID" value="NZ_BAAACA010000038.1"/>
</dbReference>
<comment type="caution">
    <text evidence="1">The sequence shown here is derived from an EMBL/GenBank/DDBJ whole genome shotgun (WGS) entry which is preliminary data.</text>
</comment>
<reference evidence="1 2" key="1">
    <citation type="journal article" date="2019" name="Int. J. Syst. Evol. Microbiol.">
        <title>The Global Catalogue of Microorganisms (GCM) 10K type strain sequencing project: providing services to taxonomists for standard genome sequencing and annotation.</title>
        <authorList>
            <consortium name="The Broad Institute Genomics Platform"/>
            <consortium name="The Broad Institute Genome Sequencing Center for Infectious Disease"/>
            <person name="Wu L."/>
            <person name="Ma J."/>
        </authorList>
    </citation>
    <scope>NUCLEOTIDE SEQUENCE [LARGE SCALE GENOMIC DNA]</scope>
    <source>
        <strain evidence="1 2">JCM 5067</strain>
    </source>
</reference>
<dbReference type="Gene3D" id="1.25.10.10">
    <property type="entry name" value="Leucine-rich Repeat Variant"/>
    <property type="match status" value="1"/>
</dbReference>
<keyword evidence="2" id="KW-1185">Reference proteome</keyword>
<sequence>MVHLRRPQLSGLGRNPAAPAEVLVRLAAHAAGRHGLSMREGQLPDPAADALLRYGGGDSAVFLARARVSSQMRRRMAGHPDPAIRDAYADFVRAMVDAEMPLAIEVLVDISGLSPTELAADPDPKLRAMVADSWRDRPMAVQVALLNDADPGVRAAATNTEHPGVPVEYYDQCLSDPAVRANVAHRIPLTFEQFERLLATGDATVLHAVAGNRHLTAAMVARLETSADPYVRVAVAYSRHVTPHTRDRLLAQVAAEDAAGSSDAYVALHWSGREPSWLRAAPLAERLTYLDCPHVAFRNVLATSRDLPDEAWRRLDDDPDVSVRRTAARRPGTPPEVLLRLLRSHGETFHVRPLLVDHPNFPRQALRGFAEAADPRIRALALEDADLPASVLGRLAACEDPYVRGIVARHPNTTVDLLERLLADPDPKVADSAAANGALPRSRMEHILTEAGL</sequence>
<dbReference type="EMBL" id="BAAACA010000038">
    <property type="protein sequence ID" value="GAA0617641.1"/>
    <property type="molecule type" value="Genomic_DNA"/>
</dbReference>
<dbReference type="InterPro" id="IPR016024">
    <property type="entry name" value="ARM-type_fold"/>
</dbReference>
<dbReference type="SUPFAM" id="SSF48371">
    <property type="entry name" value="ARM repeat"/>
    <property type="match status" value="2"/>
</dbReference>
<dbReference type="Proteomes" id="UP001500668">
    <property type="component" value="Unassembled WGS sequence"/>
</dbReference>
<evidence type="ECO:0000313" key="2">
    <source>
        <dbReference type="Proteomes" id="UP001500668"/>
    </source>
</evidence>
<proteinExistence type="predicted"/>
<gene>
    <name evidence="1" type="ORF">GCM10010394_54830</name>
</gene>
<dbReference type="InterPro" id="IPR011989">
    <property type="entry name" value="ARM-like"/>
</dbReference>
<evidence type="ECO:0000313" key="1">
    <source>
        <dbReference type="EMBL" id="GAA0617641.1"/>
    </source>
</evidence>
<dbReference type="Pfam" id="PF01816">
    <property type="entry name" value="LRV"/>
    <property type="match status" value="2"/>
</dbReference>
<protein>
    <recommendedName>
        <fullName evidence="3">Leucine rich repeat variant</fullName>
    </recommendedName>
</protein>
<accession>A0ABN1GRV6</accession>
<dbReference type="InterPro" id="IPR004830">
    <property type="entry name" value="LRR_variant"/>
</dbReference>
<organism evidence="1 2">
    <name type="scientific">Streptomyces crystallinus</name>
    <dbReference type="NCBI Taxonomy" id="68191"/>
    <lineage>
        <taxon>Bacteria</taxon>
        <taxon>Bacillati</taxon>
        <taxon>Actinomycetota</taxon>
        <taxon>Actinomycetes</taxon>
        <taxon>Kitasatosporales</taxon>
        <taxon>Streptomycetaceae</taxon>
        <taxon>Streptomyces</taxon>
    </lineage>
</organism>
<name>A0ABN1GRV6_9ACTN</name>